<reference evidence="1" key="1">
    <citation type="journal article" date="2019" name="Sci. Rep.">
        <title>Draft genome of Tanacetum cinerariifolium, the natural source of mosquito coil.</title>
        <authorList>
            <person name="Yamashiro T."/>
            <person name="Shiraishi A."/>
            <person name="Satake H."/>
            <person name="Nakayama K."/>
        </authorList>
    </citation>
    <scope>NUCLEOTIDE SEQUENCE</scope>
</reference>
<proteinExistence type="predicted"/>
<dbReference type="AlphaFoldDB" id="A0A699JJ16"/>
<sequence length="76" mass="8806">QPLVDVSANYCRKKRCARNGNSFEDDMRHTNIGFRTVLPASETTIYLGGRNRSALDVLFWLRDCRLKILIIIRVTH</sequence>
<evidence type="ECO:0000313" key="1">
    <source>
        <dbReference type="EMBL" id="GFA38790.1"/>
    </source>
</evidence>
<organism evidence="1">
    <name type="scientific">Tanacetum cinerariifolium</name>
    <name type="common">Dalmatian daisy</name>
    <name type="synonym">Chrysanthemum cinerariifolium</name>
    <dbReference type="NCBI Taxonomy" id="118510"/>
    <lineage>
        <taxon>Eukaryota</taxon>
        <taxon>Viridiplantae</taxon>
        <taxon>Streptophyta</taxon>
        <taxon>Embryophyta</taxon>
        <taxon>Tracheophyta</taxon>
        <taxon>Spermatophyta</taxon>
        <taxon>Magnoliopsida</taxon>
        <taxon>eudicotyledons</taxon>
        <taxon>Gunneridae</taxon>
        <taxon>Pentapetalae</taxon>
        <taxon>asterids</taxon>
        <taxon>campanulids</taxon>
        <taxon>Asterales</taxon>
        <taxon>Asteraceae</taxon>
        <taxon>Asteroideae</taxon>
        <taxon>Anthemideae</taxon>
        <taxon>Anthemidinae</taxon>
        <taxon>Tanacetum</taxon>
    </lineage>
</organism>
<protein>
    <submittedName>
        <fullName evidence="1">Uncharacterized protein</fullName>
    </submittedName>
</protein>
<gene>
    <name evidence="1" type="ORF">Tci_610762</name>
</gene>
<comment type="caution">
    <text evidence="1">The sequence shown here is derived from an EMBL/GenBank/DDBJ whole genome shotgun (WGS) entry which is preliminary data.</text>
</comment>
<feature type="non-terminal residue" evidence="1">
    <location>
        <position position="1"/>
    </location>
</feature>
<name>A0A699JJ16_TANCI</name>
<accession>A0A699JJ16</accession>
<dbReference type="EMBL" id="BKCJ010415374">
    <property type="protein sequence ID" value="GFA38790.1"/>
    <property type="molecule type" value="Genomic_DNA"/>
</dbReference>